<feature type="coiled-coil region" evidence="11">
    <location>
        <begin position="1407"/>
        <end position="1445"/>
    </location>
</feature>
<dbReference type="GO" id="GO:0005886">
    <property type="term" value="C:plasma membrane"/>
    <property type="evidence" value="ECO:0007669"/>
    <property type="project" value="UniProtKB-SubCell"/>
</dbReference>
<dbReference type="GO" id="GO:0061436">
    <property type="term" value="P:establishment of skin barrier"/>
    <property type="evidence" value="ECO:0007669"/>
    <property type="project" value="UniProtKB-ARBA"/>
</dbReference>
<dbReference type="GO" id="GO:0030057">
    <property type="term" value="C:desmosome"/>
    <property type="evidence" value="ECO:0007669"/>
    <property type="project" value="UniProtKB-SubCell"/>
</dbReference>
<keyword evidence="4" id="KW-1003">Cell membrane</keyword>
<dbReference type="GO" id="GO:0005882">
    <property type="term" value="C:intermediate filament"/>
    <property type="evidence" value="ECO:0007669"/>
    <property type="project" value="TreeGrafter"/>
</dbReference>
<proteinExistence type="inferred from homology"/>
<evidence type="ECO:0000256" key="10">
    <source>
        <dbReference type="ARBA" id="ARBA00056058"/>
    </source>
</evidence>
<keyword evidence="7" id="KW-0965">Cell junction</keyword>
<dbReference type="InterPro" id="IPR041615">
    <property type="entry name" value="Desmoplakin_SH3"/>
</dbReference>
<dbReference type="GO" id="GO:0002934">
    <property type="term" value="P:desmosome organization"/>
    <property type="evidence" value="ECO:0007669"/>
    <property type="project" value="UniProtKB-ARBA"/>
</dbReference>
<comment type="similarity">
    <text evidence="3">Belongs to the plakin or cytolinker family.</text>
</comment>
<dbReference type="KEGG" id="bspl:114854547"/>
<dbReference type="FunFam" id="3.30.160.780:FF:000001">
    <property type="entry name" value="Plectin a"/>
    <property type="match status" value="1"/>
</dbReference>
<dbReference type="Gene3D" id="2.30.30.40">
    <property type="entry name" value="SH3 Domains"/>
    <property type="match status" value="1"/>
</dbReference>
<feature type="region of interest" description="Disordered" evidence="12">
    <location>
        <begin position="4222"/>
        <end position="4254"/>
    </location>
</feature>
<dbReference type="FunFam" id="3.90.1290.10:FF:000002">
    <property type="entry name" value="Plectin a"/>
    <property type="match status" value="1"/>
</dbReference>
<dbReference type="SUPFAM" id="SSF75399">
    <property type="entry name" value="Plakin repeat"/>
    <property type="match status" value="11"/>
</dbReference>
<dbReference type="GO" id="GO:0005737">
    <property type="term" value="C:cytoplasm"/>
    <property type="evidence" value="ECO:0007669"/>
    <property type="project" value="TreeGrafter"/>
</dbReference>
<evidence type="ECO:0000259" key="14">
    <source>
        <dbReference type="Pfam" id="PF18373"/>
    </source>
</evidence>
<feature type="coiled-coil region" evidence="11">
    <location>
        <begin position="1223"/>
        <end position="1378"/>
    </location>
</feature>
<name>A0A9W2XRS4_BETSP</name>
<keyword evidence="6" id="KW-0677">Repeat</keyword>
<dbReference type="GO" id="GO:0045104">
    <property type="term" value="P:intermediate filament cytoskeleton organization"/>
    <property type="evidence" value="ECO:0007669"/>
    <property type="project" value="InterPro"/>
</dbReference>
<organism evidence="15 16">
    <name type="scientific">Betta splendens</name>
    <name type="common">Siamese fighting fish</name>
    <dbReference type="NCBI Taxonomy" id="158456"/>
    <lineage>
        <taxon>Eukaryota</taxon>
        <taxon>Metazoa</taxon>
        <taxon>Chordata</taxon>
        <taxon>Craniata</taxon>
        <taxon>Vertebrata</taxon>
        <taxon>Euteleostomi</taxon>
        <taxon>Actinopterygii</taxon>
        <taxon>Neopterygii</taxon>
        <taxon>Teleostei</taxon>
        <taxon>Neoteleostei</taxon>
        <taxon>Acanthomorphata</taxon>
        <taxon>Anabantaria</taxon>
        <taxon>Anabantiformes</taxon>
        <taxon>Anabantoidei</taxon>
        <taxon>Osphronemidae</taxon>
        <taxon>Betta</taxon>
    </lineage>
</organism>
<dbReference type="Gene3D" id="3.90.1290.10">
    <property type="entry name" value="Plakin repeat"/>
    <property type="match status" value="10"/>
</dbReference>
<reference evidence="16" key="1">
    <citation type="submission" date="2025-08" db="UniProtKB">
        <authorList>
            <consortium name="RefSeq"/>
        </authorList>
    </citation>
    <scope>IDENTIFICATION</scope>
</reference>
<sequence length="4635" mass="513925">MSYFGSQQGLNTNRRSGSKSDLAGGGTYHYARSDIAHGSGNGYDPYYPDGYRTYSYSKVSTGGMGGGMMSGMMSGTGGGMMSGMMSGTGGGMMSGMMSGTGGGMMSGTMSGTRGGILVETGGGMAPNITTIHKKAMAVQNKCVEYLTEAEYALQSDNASGDAERYMALAKDGILQLKGCASELKQLGQPNDNIAMTLERCKDHYNAVNMAIKGTLRRRRSTRGSSGVWEEPGRTFDDAIAWISQQKGLIQTAPWGDDPASIGQQLVAHQKYHSSIQRSPEVDRAKDELLKKGDKANLRTLEQEFDNLQRMSLDRTQQLKDLEQILQDICTEIMWVNDKEEEELVFDWGDKDVAQYIPKKQESYSKLMSALEVKEKDLTKLKVKVDALLKNNHPAADKIEAYQDTLQTQWSWLLQITKCIHVHLKENAAYGQFFKEATETYNTLQKEHETVRKTFTCDKNTSLEDLQELLRGLEREKEKIRENKSQVQHLVNKSKSIVRLKPRNPEEKSSSPVIVKALCEFKQDQRVICKDDEAILKDNSQRSRWQVTGPGGLDMLVPSVCLIVPPPNPLSISVAAKNEQYYEAILSIWNQLYVNVKSLISWQYCLLDIKHINSLTMSMLAQMRPEEYRQIIKNMETHYEEFKLASHGSQMFADEDKRSIENQFNGAQAHYDQLVVQLPTYVAQQEQLEIQQEPIQPPQLFILQQQPVQQVLQQTLQQTAVEVDGKRVEDERRRTEVKKVSEKKTEVKKDVSKEHVIKKEVVKLTKSESTKKRKSSSSSSAFRSLSELHTLRLKLEAAEGSLSQHVHICLGDDGVHDCALRIAQLEVVQRDIAFVREEYLRLREHVPKELEGTDDPDKAQFLSSELRVIDQKLESLESSSSAYLQRLQAVKDMLESVAHVEDIVKVYEARLTEKETTSLSPSEVQDYMSTLQNIKAELDQKRDALASMEAHLAEASHWNSQVGGAFHRCDVMLSKYTEQVGLLSDRWMRIQAQINTRLQDLELYLPQLQQYKQTSTSLIGWIDGTRKKQDALQATKTENVQAVKDLINSQKALNTEIKAKRETVESVLKDNDVCMHSVKDYETDLATYTSGLETLLNIPIKRTMLSSPTMDLNQEAAQLQTRYMELLTLSGDYYKYLGELLKNMEELKIRNTRIDLLEEELRLLRENIEDRNSKNKSLEDAVARYQLELSHSQNQLLSMEEVKRNTALQCSATKESLDSTQNQLGDLNDQVTRLNYMLEEEKRKRRLAEERYTQQQQEYEGVLRKRQTELETVSWSKVEIEKSVVSKDHEIEQLRRQLSDEGARVKELQKEISKVRSQCNEELSNIKLSYESQIHISRTDIQRLAAQREDDTAELQLQYERMEAERKNLEEELRTLRMSVCQAEQQIRRAEEESHSQRAVIAEEGRRRRELEIQVEVVMKQRDQENAKYRENLAEAMELLQEKGEQLAYVTHSLEEETRRRKTTEEGQAVLQQTLAQLQVKLTSSAVGATQLRECEEELQQIRVELERESRERGRVDQNMNRLQGRIRDLQTVRDGLEIQVESLRKANQEEVARRRQVETELERTTVTMTEYTSTISALRRSQEQASASEQRCEEEQLRLQEELEKSLAQNQASAEQAAQLSVELKALQQHLLQEQSRIKEANLRNEGLSKALEEKSKALNENSFELKRLKEMTETQTKERLRLEEELRAVRFEKDQALRSKKGSDDELSSQITALELQLKTSERRNIDYSNLVSELSLEREKLKEETERIQNQAIETTAMMKSIQSQYTDIIKERDALLLKLQLTEKERDRLQALEEEINRIKLSLDSELRNRQRLQDENERVKRDLSYWKDQNDSKQSLIRQYDIDKERMDREKNSLRSEIERLMRELRELDGTYKSRLSAIQKEMIEVTTVRQTTEPQLMRGREPPTLDDSGLIFDGVRKQVTADQLLECGVLEKPTFNQLVKGQKTVPEVSVDKKVSLKGTGPIAGVVFESPKGPGSFASPLCKLTFTEAKRENLLPPDSIDLLLDAQAATGHIIDPRTNQKLTVEEACNQGVVDEEDQERLLAAEAAAVGYGSPGANKPISVFQAMKKGLIDRNTTLRLLQAQESVGGILDPILSVFLPKDTAIERNLLDDDICRALNQRPELYLDPDSEVGVTYMAMKRRCKVEPHTGLLLLPVPEKVDPSKLIFDGVRKPVTAKKLLDCGVLDRPTFKDLEKGKKTVPEVSTDKRINLKGTGPIAGVIVGDQGKMSLSEAKKKMLLPNDSADLLLEAQAATGHIIDPRNNQKLTVEEACTKGIADIRDQDKLLAAEAAAVGYKDPSTAKPLSVFEAMRRGLIDRKTGLRVLQAQESVGGILDPNLSVFLPKDTAIKHSLLDENLSEALNQNPTCYIDPETEREISYGALKRRCKIEPHTGLLLLPITGKQDPSKLTFDGVRKPVTAQDLLDCGVLDRPTFNQLIKGEKTVPEVSVDKKVPLKGTGSIAGVAAGPLGKMSLSQAKKEMLIPPDSADLLLDAQAATGHIIDPINNKKLTVEEACASGVVDISDKERLLAAEAAAVGFRDPSTTKPLSVSEAVKKGLIDRKSGLRLLQAQESAGGILDPNLSVFLPKDTAIKRKLLDDDLCRALNQRPELYLDPESEEGVTYMSIKNKCKVEPHTGLLLLPVPEKVDPSKLIFDGVRKPVTAKKLLDCGVLDRPTFKDLETGKKTVPEVSIDKSINLKGTGPIAGVIVGDQGKMSLSEAKKKRLLPNDSADLLLEAQAATGHIIDPRNNQKLTVEEACTKGIVDIRDQDKLLAAEAAAVGYKDPSTAKPLSVFEAMRRGLIDRKTGLRVLQAQESVGGILDPNISVFLPKDTAIKHSLLDENLSEALKQNPACYIDPETERDISYGALKKRCTMEPHTGLLLLPITGKQDPSKLTFDGVRKPVTAQDLLDCGVLDRPTFNQLIKGEKTIPEVSVDKKVPLKGTGSIAGVAAGPLGKMSLSQAKKEMLIPPDSADLLLDAQAATGHIIDPINNKKLTVEEACASGVVDISDKERLLAAEAAAVGFRDPSTTKPLSVSEAVKKGLIDRKSGLRLLQAQESAGGILDPNLSVFLPKDTAIKRKLLDDDICRALNQRPELYLDPESEEGVTYMSIKNKCKVEPHTGLLLLPVPEKVDPSKLIFDGVRKPVTAKKLLDCGVLDRPTFKALETGKKTVPEVSIDKSINLKGTGPIAGVIVGDQGKMSLSEAKKKMLLPNSADLLLEAQAATGHIIDPGNNQKLTVEEACTKGIVDIRDQDKLLAAEAAAVGYKDPSTAKPLSVFEAMRRGLIDRKTGLRVLQAQESVGGILDPNLSVFLPKDTAIKHSLLDENLSEALNQKPACYIDPETERDISYGALKKRCTMEPHTGLLLLPITGKQDPSKLTFDGVRKPVTAQDLLDCGVLDRPTFNQLIKGEKTVPEVSVDKKVPLKGTGSIAGVAAGPLGKMSLSQAKKEMLIPPDSADLLLDAQAATGHIIDPINNKKLTVEEACASGVVDISDKERLLAAEAAAVGYKDPSTAKPLSVFEAMKKGLIDRKAGLRLLQAQESVGGILDPNLSVFLHRHTAMKRNLLDENLGQALNQSPTCYLDPDTGRDASYGTLKERCKTEPTTGLILLPITAKPDPSKLIFDGLRKSVTAQQLLDCGVLDKPTFNKLLKGEKTVAEVAVDKKVFLKGTGSVAGVAAGPMGKMSFTEAKKKKMMSSDSANMLLSAQAATGHIIDPRTNQKLTVKEACTRGVVDKEDESMLYAAEAAAIGYRDPSTAKLLSAGQAMKKGLIDKDTTLRILQAQESLGGILDPVLSIFLPKETAVARNLIDEDLHRTLNQSPECYLDPDTDQATTYVSLKKKCRVDPGTDLLLLAEPKEPLTVQGLRCEVSVIDLVDANLLNKAEIDQLNQGKLTRKDIEDRLHSYLKGSTCIAGLYDEASDKVMPFYQAMKDGLLRPGTTLELLEAQAASGFIVDPVNSLYLTVSEAYNKRLFGPEFKDSLLSAERAVTGYKLPGTEKIISLFQAIERGLVEKGHGIRLLEAQIASGGIIDHEHSHRIEVDVAYKRGYFNEEMNKILTDPSDDTKGFFDPNTEENLTYLELKQRCITDKKTGLILLPILSSKKQESTLKNTKRKRRVVIVDPETNKEMTIREAYNKGYIDYNTYLELAQQECEWEEITITAPDGSTRFVIVDRSTGKQYDITELLEKGVIDQSVLNQYRSSTITLTQFADIITNKTQHGSLSSSTTMPLGASATSSVTSSSTRTSTTSLGTSLGTSISSAAKSVGSATSTAATTFSKSELSSSSTSSKSVGSTAAAATATSTLGRSEVSSTSLTTQASSFMSKPLSPTLAKITTTRTTTITEENATFSSLTQDSPDTLKHVSSVSFTLTSPVEAVDEQEPVGAIFDTDSVEKISITEARNRDLVDSITAQRLLEAQACTGGIVNPTNGRRVSIQEASRLGIITEDMANKLKPAQKAFFGFEDVKTKKKMSAALAMKEMWLPYEAGQRFLEFQFVTGGLYDPEMGCRRTIEDALKMGWLDGRAAQKLQDVKQHTKNLTCPKSKLKISYKEALDNCMLEETTGVKMLQASAMSSKGISSPYNVSSAPGSHTGSRSGSRHGSRRGSLDLGTVSSSSLLTTRYSRTSFTTFSSAR</sequence>
<feature type="coiled-coil region" evidence="11">
    <location>
        <begin position="923"/>
        <end position="950"/>
    </location>
</feature>
<feature type="region of interest" description="Disordered" evidence="12">
    <location>
        <begin position="1894"/>
        <end position="1913"/>
    </location>
</feature>
<feature type="compositionally biased region" description="Polar residues" evidence="12">
    <location>
        <begin position="4580"/>
        <end position="4589"/>
    </location>
</feature>
<dbReference type="OrthoDB" id="8938928at2759"/>
<dbReference type="GO" id="GO:0031101">
    <property type="term" value="P:fin regeneration"/>
    <property type="evidence" value="ECO:0007669"/>
    <property type="project" value="UniProtKB-ARBA"/>
</dbReference>
<dbReference type="InterPro" id="IPR001101">
    <property type="entry name" value="Plectin_repeat"/>
</dbReference>
<dbReference type="Proteomes" id="UP000515150">
    <property type="component" value="Chromosome 4"/>
</dbReference>
<dbReference type="InterPro" id="IPR035915">
    <property type="entry name" value="Plakin_repeat_sf"/>
</dbReference>
<dbReference type="SMART" id="SM00250">
    <property type="entry name" value="PLEC"/>
    <property type="match status" value="44"/>
</dbReference>
<dbReference type="Pfam" id="PF18373">
    <property type="entry name" value="Spectrin_2"/>
    <property type="match status" value="1"/>
</dbReference>
<feature type="compositionally biased region" description="Low complexity" evidence="12">
    <location>
        <begin position="4233"/>
        <end position="4254"/>
    </location>
</feature>
<dbReference type="Gene3D" id="1.20.58.1060">
    <property type="match status" value="1"/>
</dbReference>
<evidence type="ECO:0000256" key="12">
    <source>
        <dbReference type="SAM" id="MobiDB-lite"/>
    </source>
</evidence>
<dbReference type="PANTHER" id="PTHR23169">
    <property type="entry name" value="ENVOPLAKIN"/>
    <property type="match status" value="1"/>
</dbReference>
<dbReference type="FunFam" id="1.20.58.60:FF:000010">
    <property type="entry name" value="plectin isoform X2"/>
    <property type="match status" value="1"/>
</dbReference>
<dbReference type="SMART" id="SM00150">
    <property type="entry name" value="SPEC"/>
    <property type="match status" value="4"/>
</dbReference>
<evidence type="ECO:0000259" key="13">
    <source>
        <dbReference type="Pfam" id="PF17902"/>
    </source>
</evidence>
<dbReference type="Pfam" id="PF21097">
    <property type="entry name" value="SR_plectin_7"/>
    <property type="match status" value="1"/>
</dbReference>
<feature type="region of interest" description="Disordered" evidence="12">
    <location>
        <begin position="4580"/>
        <end position="4611"/>
    </location>
</feature>
<dbReference type="InterPro" id="IPR018159">
    <property type="entry name" value="Spectrin/alpha-actinin"/>
</dbReference>
<evidence type="ECO:0000256" key="9">
    <source>
        <dbReference type="ARBA" id="ARBA00023136"/>
    </source>
</evidence>
<evidence type="ECO:0000256" key="2">
    <source>
        <dbReference type="ARBA" id="ARBA00004568"/>
    </source>
</evidence>
<evidence type="ECO:0000256" key="11">
    <source>
        <dbReference type="SAM" id="Coils"/>
    </source>
</evidence>
<keyword evidence="8 11" id="KW-0175">Coiled coil</keyword>
<feature type="domain" description="Desmoplakin SH3" evidence="13">
    <location>
        <begin position="499"/>
        <end position="564"/>
    </location>
</feature>
<evidence type="ECO:0000256" key="1">
    <source>
        <dbReference type="ARBA" id="ARBA00004236"/>
    </source>
</evidence>
<evidence type="ECO:0000313" key="16">
    <source>
        <dbReference type="RefSeq" id="XP_055364403.1"/>
    </source>
</evidence>
<dbReference type="Pfam" id="PF17902">
    <property type="entry name" value="SH3_10"/>
    <property type="match status" value="1"/>
</dbReference>
<dbReference type="InterPro" id="IPR043197">
    <property type="entry name" value="Plakin"/>
</dbReference>
<dbReference type="SUPFAM" id="SSF46966">
    <property type="entry name" value="Spectrin repeat"/>
    <property type="match status" value="3"/>
</dbReference>
<keyword evidence="5" id="KW-0597">Phosphoprotein</keyword>
<dbReference type="GO" id="GO:0098609">
    <property type="term" value="P:cell-cell adhesion"/>
    <property type="evidence" value="ECO:0007669"/>
    <property type="project" value="TreeGrafter"/>
</dbReference>
<dbReference type="FunFam" id="3.90.1290.10:FF:000001">
    <property type="entry name" value="Plectin a"/>
    <property type="match status" value="9"/>
</dbReference>
<feature type="compositionally biased region" description="Polar residues" evidence="12">
    <location>
        <begin position="1"/>
        <end position="15"/>
    </location>
</feature>
<dbReference type="GeneID" id="114854547"/>
<evidence type="ECO:0000256" key="6">
    <source>
        <dbReference type="ARBA" id="ARBA00022737"/>
    </source>
</evidence>
<evidence type="ECO:0000256" key="7">
    <source>
        <dbReference type="ARBA" id="ARBA00022949"/>
    </source>
</evidence>
<keyword evidence="15" id="KW-1185">Reference proteome</keyword>
<dbReference type="RefSeq" id="XP_055364403.1">
    <property type="nucleotide sequence ID" value="XM_055508428.1"/>
</dbReference>
<dbReference type="GO" id="GO:0060047">
    <property type="term" value="P:heart contraction"/>
    <property type="evidence" value="ECO:0007669"/>
    <property type="project" value="UniProtKB-ARBA"/>
</dbReference>
<comment type="subcellular location">
    <subcellularLocation>
        <location evidence="2">Cell junction</location>
        <location evidence="2">Desmosome</location>
    </subcellularLocation>
    <subcellularLocation>
        <location evidence="1">Cell membrane</location>
    </subcellularLocation>
</comment>
<evidence type="ECO:0000313" key="15">
    <source>
        <dbReference type="Proteomes" id="UP000515150"/>
    </source>
</evidence>
<accession>A0A9W2XRS4</accession>
<dbReference type="Pfam" id="PF00681">
    <property type="entry name" value="Plectin"/>
    <property type="match status" value="21"/>
</dbReference>
<protein>
    <submittedName>
        <fullName evidence="16">Desmoplakin-like isoform X1</fullName>
    </submittedName>
</protein>
<feature type="region of interest" description="Disordered" evidence="12">
    <location>
        <begin position="1"/>
        <end position="23"/>
    </location>
</feature>
<feature type="domain" description="Desmoplakin spectrin-like" evidence="14">
    <location>
        <begin position="599"/>
        <end position="676"/>
    </location>
</feature>
<feature type="coiled-coil region" evidence="11">
    <location>
        <begin position="433"/>
        <end position="492"/>
    </location>
</feature>
<evidence type="ECO:0000256" key="4">
    <source>
        <dbReference type="ARBA" id="ARBA00022475"/>
    </source>
</evidence>
<keyword evidence="9" id="KW-0472">Membrane</keyword>
<gene>
    <name evidence="16" type="primary">LOC114854547</name>
</gene>
<feature type="compositionally biased region" description="Polar residues" evidence="12">
    <location>
        <begin position="4307"/>
        <end position="4323"/>
    </location>
</feature>
<evidence type="ECO:0000256" key="8">
    <source>
        <dbReference type="ARBA" id="ARBA00023054"/>
    </source>
</evidence>
<dbReference type="GO" id="GO:0014704">
    <property type="term" value="C:intercalated disc"/>
    <property type="evidence" value="ECO:0007669"/>
    <property type="project" value="TreeGrafter"/>
</dbReference>
<evidence type="ECO:0000256" key="3">
    <source>
        <dbReference type="ARBA" id="ARBA00009109"/>
    </source>
</evidence>
<feature type="coiled-coil region" evidence="11">
    <location>
        <begin position="1146"/>
        <end position="1194"/>
    </location>
</feature>
<evidence type="ECO:0000256" key="5">
    <source>
        <dbReference type="ARBA" id="ARBA00022553"/>
    </source>
</evidence>
<feature type="region of interest" description="Disordered" evidence="12">
    <location>
        <begin position="4302"/>
        <end position="4323"/>
    </location>
</feature>
<dbReference type="GO" id="GO:0042060">
    <property type="term" value="P:wound healing"/>
    <property type="evidence" value="ECO:0007669"/>
    <property type="project" value="TreeGrafter"/>
</dbReference>
<dbReference type="InterPro" id="IPR041573">
    <property type="entry name" value="Desmoplakin_Spectrin-like"/>
</dbReference>
<dbReference type="Pfam" id="PF21019">
    <property type="entry name" value="Spectrin_3"/>
    <property type="match status" value="1"/>
</dbReference>
<dbReference type="CDD" id="cd00176">
    <property type="entry name" value="SPEC"/>
    <property type="match status" value="1"/>
</dbReference>
<feature type="coiled-coil region" evidence="11">
    <location>
        <begin position="1488"/>
        <end position="1875"/>
    </location>
</feature>
<dbReference type="PANTHER" id="PTHR23169:SF26">
    <property type="entry name" value="DESMOPLAKIN"/>
    <property type="match status" value="1"/>
</dbReference>
<comment type="function">
    <text evidence="10">Involved in the organization of desmosome cell-cell junctions. Of particular importance in cell adhesion in the skin and during cardiac development. May also play a role in the regulation of Wnt, TGF-beta and Hippo signaling pathways.</text>
</comment>
<dbReference type="Gene3D" id="1.20.58.60">
    <property type="match status" value="3"/>
</dbReference>
<dbReference type="GO" id="GO:0005198">
    <property type="term" value="F:structural molecule activity"/>
    <property type="evidence" value="ECO:0007669"/>
    <property type="project" value="TreeGrafter"/>
</dbReference>
<dbReference type="Gene3D" id="3.30.160.780">
    <property type="match status" value="1"/>
</dbReference>
<feature type="compositionally biased region" description="Polar residues" evidence="12">
    <location>
        <begin position="4222"/>
        <end position="4231"/>
    </location>
</feature>